<proteinExistence type="inferred from homology"/>
<evidence type="ECO:0000256" key="2">
    <source>
        <dbReference type="ARBA" id="ARBA00005879"/>
    </source>
</evidence>
<dbReference type="PROSITE" id="PS00839">
    <property type="entry name" value="SUMT_1"/>
    <property type="match status" value="1"/>
</dbReference>
<evidence type="ECO:0000256" key="6">
    <source>
        <dbReference type="ARBA" id="ARBA00022691"/>
    </source>
</evidence>
<feature type="region of interest" description="Uroporphyrinogen-III C-methyltransferase" evidence="14">
    <location>
        <begin position="220"/>
        <end position="481"/>
    </location>
</feature>
<name>A0ABY4SVZ2_9ENTR</name>
<dbReference type="InterPro" id="IPR035996">
    <property type="entry name" value="4pyrrol_Methylase_sf"/>
</dbReference>
<dbReference type="InterPro" id="IPR000878">
    <property type="entry name" value="4pyrrol_Mease"/>
</dbReference>
<feature type="active site" description="Proton donor" evidence="14">
    <location>
        <position position="274"/>
    </location>
</feature>
<comment type="pathway">
    <text evidence="14">Porphyrin-containing compound metabolism; siroheme biosynthesis; siroheme from sirohydrochlorin: step 1/1.</text>
</comment>
<dbReference type="GO" id="GO:0043115">
    <property type="term" value="F:precorrin-2 dehydrogenase activity"/>
    <property type="evidence" value="ECO:0007669"/>
    <property type="project" value="UniProtKB-EC"/>
</dbReference>
<comment type="pathway">
    <text evidence="12 14">Porphyrin-containing compound metabolism; siroheme biosynthesis; precorrin-2 from uroporphyrinogen III: step 1/1.</text>
</comment>
<dbReference type="CDD" id="cd11642">
    <property type="entry name" value="SUMT"/>
    <property type="match status" value="1"/>
</dbReference>
<keyword evidence="8 14" id="KW-0520">NAD</keyword>
<evidence type="ECO:0000256" key="8">
    <source>
        <dbReference type="ARBA" id="ARBA00023027"/>
    </source>
</evidence>
<dbReference type="Gene3D" id="3.30.160.110">
    <property type="entry name" value="Siroheme synthase, domain 2"/>
    <property type="match status" value="1"/>
</dbReference>
<sequence>MKYLPLFIDLKNKPVLVIGGGSVALRKIQMLQRVGAMIKVIAHTICPELKKLLLKKNINWIGKKFTPFMLNKVILVIIATNDAKLNTLIYNNANKYHILVNTVDDQSKCSCIFPAIIDRNPILIGISSCGTAPMLARILREKFELLLPQTLGYIAKFASLWRNTVKKHIINTVHRRRFWEKVFYDDHIVPLITRNRFKEAKKKFFSTLLNIKHNNSFKTGHVTLVGAGPGDIGLLTIKGLQAIQQADVILYDCLVNSDILDLARRDTDKICVGKHIGNHIMPQKQLNQFIIQLAKSGHKVVRLKGGDPFIFGRGGEELQKISEAGIPFQVVPGITAGTGVAAYAGIPLTHREYAHGVTFITGYNINNNKKFNWNSLSDTQQTLVIYMGKVNTVNISNNLIKCGRHINTPVAVISNGTYNNQKILIGTLIELEKLAKLVDYPTLFIIGNVVSLHNKINWFGKTALYSHKINSIINTVTKDYI</sequence>
<dbReference type="SUPFAM" id="SSF51735">
    <property type="entry name" value="NAD(P)-binding Rossmann-fold domains"/>
    <property type="match status" value="1"/>
</dbReference>
<dbReference type="GO" id="GO:0032259">
    <property type="term" value="P:methylation"/>
    <property type="evidence" value="ECO:0007669"/>
    <property type="project" value="UniProtKB-KW"/>
</dbReference>
<feature type="region of interest" description="Precorrin-2 dehydrogenase / sirohydrochlorin ferrochelatase" evidence="14">
    <location>
        <begin position="1"/>
        <end position="204"/>
    </location>
</feature>
<evidence type="ECO:0000259" key="17">
    <source>
        <dbReference type="Pfam" id="PF10414"/>
    </source>
</evidence>
<evidence type="ECO:0000256" key="12">
    <source>
        <dbReference type="ARBA" id="ARBA00025705"/>
    </source>
</evidence>
<evidence type="ECO:0000256" key="13">
    <source>
        <dbReference type="ARBA" id="ARBA00047561"/>
    </source>
</evidence>
<dbReference type="PANTHER" id="PTHR45790">
    <property type="entry name" value="SIROHEME SYNTHASE-RELATED"/>
    <property type="match status" value="1"/>
</dbReference>
<feature type="domain" description="Tetrapyrrole methylase" evidence="16">
    <location>
        <begin position="222"/>
        <end position="431"/>
    </location>
</feature>
<evidence type="ECO:0000256" key="14">
    <source>
        <dbReference type="HAMAP-Rule" id="MF_01646"/>
    </source>
</evidence>
<dbReference type="InterPro" id="IPR014777">
    <property type="entry name" value="4pyrrole_Mease_sub1"/>
</dbReference>
<dbReference type="EC" id="4.99.1.4" evidence="14"/>
<evidence type="ECO:0000256" key="11">
    <source>
        <dbReference type="ARBA" id="ARBA00023268"/>
    </source>
</evidence>
<dbReference type="InterPro" id="IPR012409">
    <property type="entry name" value="Sirohaem_synth"/>
</dbReference>
<evidence type="ECO:0000256" key="15">
    <source>
        <dbReference type="RuleBase" id="RU003960"/>
    </source>
</evidence>
<comment type="similarity">
    <text evidence="14">In the C-terminal section; belongs to the precorrin methyltransferase family.</text>
</comment>
<evidence type="ECO:0000256" key="5">
    <source>
        <dbReference type="ARBA" id="ARBA00022679"/>
    </source>
</evidence>
<dbReference type="InterPro" id="IPR050161">
    <property type="entry name" value="Siro_Cobalamin_biosynth"/>
</dbReference>
<comment type="function">
    <text evidence="14">Multifunctional enzyme that catalyzes the SAM-dependent methylations of uroporphyrinogen III at position C-2 and C-7 to form precorrin-2 via precorrin-1. Then it catalyzes the NAD-dependent ring dehydrogenation of precorrin-2 to yield sirohydrochlorin. Finally, it catalyzes the ferrochelation of sirohydrochlorin to yield siroheme.</text>
</comment>
<dbReference type="Gene3D" id="3.40.1010.10">
    <property type="entry name" value="Cobalt-precorrin-4 Transmethylase, Domain 1"/>
    <property type="match status" value="1"/>
</dbReference>
<keyword evidence="4 14" id="KW-0489">Methyltransferase</keyword>
<reference evidence="18" key="1">
    <citation type="submission" date="2022-05" db="EMBL/GenBank/DDBJ databases">
        <title>Impact of host demography and evolutionary history on endosymbiont molecular evolution: a test in carpenter ants (Genus Camponotus) and their Blochmannia endosymbionts.</title>
        <authorList>
            <person name="Manthey J.D."/>
            <person name="Giron J.C."/>
            <person name="Hruska J.P."/>
        </authorList>
    </citation>
    <scope>NUCLEOTIDE SEQUENCE</scope>
    <source>
        <strain evidence="18">C-006</strain>
    </source>
</reference>
<dbReference type="SUPFAM" id="SSF53790">
    <property type="entry name" value="Tetrapyrrole methylase"/>
    <property type="match status" value="1"/>
</dbReference>
<dbReference type="Gene3D" id="3.40.50.720">
    <property type="entry name" value="NAD(P)-binding Rossmann-like Domain"/>
    <property type="match status" value="1"/>
</dbReference>
<comment type="catalytic activity">
    <reaction evidence="14">
        <text>siroheme + 2 H(+) = sirohydrochlorin + Fe(2+)</text>
        <dbReference type="Rhea" id="RHEA:24360"/>
        <dbReference type="ChEBI" id="CHEBI:15378"/>
        <dbReference type="ChEBI" id="CHEBI:29033"/>
        <dbReference type="ChEBI" id="CHEBI:58351"/>
        <dbReference type="ChEBI" id="CHEBI:60052"/>
        <dbReference type="EC" id="4.99.1.4"/>
    </reaction>
</comment>
<gene>
    <name evidence="14 18" type="primary">cysG</name>
    <name evidence="18" type="ORF">M9405_00715</name>
</gene>
<keyword evidence="6 14" id="KW-0949">S-adenosyl-L-methionine</keyword>
<feature type="binding site" evidence="14">
    <location>
        <position position="229"/>
    </location>
    <ligand>
        <name>S-adenosyl-L-methionine</name>
        <dbReference type="ChEBI" id="CHEBI:59789"/>
    </ligand>
</feature>
<dbReference type="Pfam" id="PF10414">
    <property type="entry name" value="CysG_dimeriser"/>
    <property type="match status" value="1"/>
</dbReference>
<feature type="domain" description="Sirohaem synthase dimerisation" evidence="17">
    <location>
        <begin position="151"/>
        <end position="204"/>
    </location>
</feature>
<dbReference type="InterPro" id="IPR037115">
    <property type="entry name" value="Sirohaem_synt_dimer_dom_sf"/>
</dbReference>
<dbReference type="RefSeq" id="WP_250223374.1">
    <property type="nucleotide sequence ID" value="NZ_CP097762.1"/>
</dbReference>
<dbReference type="InterPro" id="IPR003043">
    <property type="entry name" value="Uropor_MeTrfase_CS"/>
</dbReference>
<keyword evidence="7 14" id="KW-0560">Oxidoreductase</keyword>
<dbReference type="NCBIfam" id="NF004790">
    <property type="entry name" value="PRK06136.1"/>
    <property type="match status" value="1"/>
</dbReference>
<dbReference type="InterPro" id="IPR019478">
    <property type="entry name" value="Sirohaem_synthase_dimer_dom"/>
</dbReference>
<comment type="pathway">
    <text evidence="14">Cofactor biosynthesis; adenosylcobalamin biosynthesis; sirohydrochlorin from precorrin-2: step 1/1.</text>
</comment>
<comment type="pathway">
    <text evidence="14">Cofactor biosynthesis; adenosylcobalamin biosynthesis; precorrin-2 from uroporphyrinogen III: step 1/1.</text>
</comment>
<dbReference type="InterPro" id="IPR006366">
    <property type="entry name" value="CobA/CysG_C"/>
</dbReference>
<comment type="similarity">
    <text evidence="14">In the N-terminal section; belongs to the precorrin-2 dehydrogenase / sirohydrochlorin ferrochelatase family.</text>
</comment>
<evidence type="ECO:0000313" key="18">
    <source>
        <dbReference type="EMBL" id="URJ25243.1"/>
    </source>
</evidence>
<keyword evidence="10 14" id="KW-0627">Porphyrin biosynthesis</keyword>
<keyword evidence="14" id="KW-0597">Phosphoprotein</keyword>
<dbReference type="Pfam" id="PF13241">
    <property type="entry name" value="NAD_binding_7"/>
    <property type="match status" value="1"/>
</dbReference>
<accession>A0ABY4SVZ2</accession>
<evidence type="ECO:0000259" key="16">
    <source>
        <dbReference type="Pfam" id="PF00590"/>
    </source>
</evidence>
<dbReference type="EMBL" id="CP097762">
    <property type="protein sequence ID" value="URJ25243.1"/>
    <property type="molecule type" value="Genomic_DNA"/>
</dbReference>
<dbReference type="SUPFAM" id="SSF75615">
    <property type="entry name" value="Siroheme synthase middle domains-like"/>
    <property type="match status" value="1"/>
</dbReference>
<feature type="binding site" evidence="14">
    <location>
        <begin position="305"/>
        <end position="307"/>
    </location>
    <ligand>
        <name>S-adenosyl-L-methionine</name>
        <dbReference type="ChEBI" id="CHEBI:59789"/>
    </ligand>
</feature>
<dbReference type="Gene3D" id="1.10.8.210">
    <property type="entry name" value="Sirohaem synthase, dimerisation domain"/>
    <property type="match status" value="1"/>
</dbReference>
<dbReference type="NCBIfam" id="TIGR01470">
    <property type="entry name" value="cysG_Nterm"/>
    <property type="match status" value="1"/>
</dbReference>
<dbReference type="Pfam" id="PF00590">
    <property type="entry name" value="TP_methylase"/>
    <property type="match status" value="1"/>
</dbReference>
<protein>
    <recommendedName>
        <fullName evidence="14">Siroheme synthase</fullName>
    </recommendedName>
    <domain>
        <recommendedName>
            <fullName evidence="14">Uroporphyrinogen-III C-methyltransferase</fullName>
            <shortName evidence="14">Urogen III methylase</shortName>
            <ecNumber evidence="14">2.1.1.107</ecNumber>
        </recommendedName>
        <alternativeName>
            <fullName evidence="14">SUMT</fullName>
        </alternativeName>
        <alternativeName>
            <fullName evidence="14">Uroporphyrinogen III methylase</fullName>
            <shortName evidence="14">UROM</shortName>
        </alternativeName>
    </domain>
    <domain>
        <recommendedName>
            <fullName evidence="14">Precorrin-2 dehydrogenase</fullName>
            <ecNumber evidence="14">1.3.1.76</ecNumber>
        </recommendedName>
    </domain>
    <domain>
        <recommendedName>
            <fullName evidence="14">Sirohydrochlorin ferrochelatase</fullName>
            <ecNumber evidence="14">4.99.1.4</ecNumber>
        </recommendedName>
    </domain>
</protein>
<dbReference type="Proteomes" id="UP001056834">
    <property type="component" value="Chromosome"/>
</dbReference>
<feature type="binding site" evidence="14">
    <location>
        <begin position="22"/>
        <end position="23"/>
    </location>
    <ligand>
        <name>NAD(+)</name>
        <dbReference type="ChEBI" id="CHEBI:57540"/>
    </ligand>
</feature>
<feature type="binding site" evidence="14">
    <location>
        <position position="310"/>
    </location>
    <ligand>
        <name>S-adenosyl-L-methionine</name>
        <dbReference type="ChEBI" id="CHEBI:59789"/>
    </ligand>
</feature>
<dbReference type="GO" id="GO:0004851">
    <property type="term" value="F:uroporphyrin-III C-methyltransferase activity"/>
    <property type="evidence" value="ECO:0007669"/>
    <property type="project" value="UniProtKB-EC"/>
</dbReference>
<comment type="similarity">
    <text evidence="2 15">Belongs to the precorrin methyltransferase family.</text>
</comment>
<keyword evidence="11 14" id="KW-0511">Multifunctional enzyme</keyword>
<feature type="binding site" evidence="14">
    <location>
        <position position="387"/>
    </location>
    <ligand>
        <name>S-adenosyl-L-methionine</name>
        <dbReference type="ChEBI" id="CHEBI:59789"/>
    </ligand>
</feature>
<organism evidence="18 19">
    <name type="scientific">Candidatus Blochmannia ocreatus</name>
    <name type="common">nom. nud.</name>
    <dbReference type="NCBI Taxonomy" id="251538"/>
    <lineage>
        <taxon>Bacteria</taxon>
        <taxon>Pseudomonadati</taxon>
        <taxon>Pseudomonadota</taxon>
        <taxon>Gammaproteobacteria</taxon>
        <taxon>Enterobacterales</taxon>
        <taxon>Enterobacteriaceae</taxon>
        <taxon>ant endosymbionts</taxon>
        <taxon>Candidatus Blochmanniella</taxon>
    </lineage>
</organism>
<evidence type="ECO:0000256" key="9">
    <source>
        <dbReference type="ARBA" id="ARBA00023239"/>
    </source>
</evidence>
<evidence type="ECO:0000256" key="10">
    <source>
        <dbReference type="ARBA" id="ARBA00023244"/>
    </source>
</evidence>
<evidence type="ECO:0000256" key="3">
    <source>
        <dbReference type="ARBA" id="ARBA00022573"/>
    </source>
</evidence>
<evidence type="ECO:0000256" key="1">
    <source>
        <dbReference type="ARBA" id="ARBA00005010"/>
    </source>
</evidence>
<dbReference type="InterPro" id="IPR006367">
    <property type="entry name" value="Sirohaem_synthase_N"/>
</dbReference>
<feature type="modified residue" description="Phosphoserine" evidence="14">
    <location>
        <position position="128"/>
    </location>
</feature>
<feature type="binding site" evidence="14">
    <location>
        <begin position="335"/>
        <end position="336"/>
    </location>
    <ligand>
        <name>S-adenosyl-L-methionine</name>
        <dbReference type="ChEBI" id="CHEBI:59789"/>
    </ligand>
</feature>
<dbReference type="PANTHER" id="PTHR45790:SF1">
    <property type="entry name" value="SIROHEME SYNTHASE"/>
    <property type="match status" value="1"/>
</dbReference>
<dbReference type="EC" id="1.3.1.76" evidence="14"/>
<dbReference type="EC" id="2.1.1.107" evidence="14"/>
<dbReference type="HAMAP" id="MF_01646">
    <property type="entry name" value="Siroheme_synth"/>
    <property type="match status" value="1"/>
</dbReference>
<keyword evidence="19" id="KW-1185">Reference proteome</keyword>
<dbReference type="Gene3D" id="3.30.950.10">
    <property type="entry name" value="Methyltransferase, Cobalt-precorrin-4 Transmethylase, Domain 2"/>
    <property type="match status" value="1"/>
</dbReference>
<keyword evidence="9 14" id="KW-0456">Lyase</keyword>
<feature type="binding site" evidence="14">
    <location>
        <begin position="43"/>
        <end position="44"/>
    </location>
    <ligand>
        <name>NAD(+)</name>
        <dbReference type="ChEBI" id="CHEBI:57540"/>
    </ligand>
</feature>
<comment type="catalytic activity">
    <reaction evidence="14">
        <text>uroporphyrinogen III + 2 S-adenosyl-L-methionine = precorrin-2 + 2 S-adenosyl-L-homocysteine + H(+)</text>
        <dbReference type="Rhea" id="RHEA:32459"/>
        <dbReference type="ChEBI" id="CHEBI:15378"/>
        <dbReference type="ChEBI" id="CHEBI:57308"/>
        <dbReference type="ChEBI" id="CHEBI:57856"/>
        <dbReference type="ChEBI" id="CHEBI:58827"/>
        <dbReference type="ChEBI" id="CHEBI:59789"/>
        <dbReference type="EC" id="2.1.1.107"/>
    </reaction>
</comment>
<evidence type="ECO:0000256" key="7">
    <source>
        <dbReference type="ARBA" id="ARBA00023002"/>
    </source>
</evidence>
<dbReference type="PROSITE" id="PS00840">
    <property type="entry name" value="SUMT_2"/>
    <property type="match status" value="1"/>
</dbReference>
<feature type="active site" description="Proton acceptor" evidence="14">
    <location>
        <position position="252"/>
    </location>
</feature>
<dbReference type="GO" id="GO:0051266">
    <property type="term" value="F:sirohydrochlorin ferrochelatase activity"/>
    <property type="evidence" value="ECO:0007669"/>
    <property type="project" value="UniProtKB-EC"/>
</dbReference>
<dbReference type="PIRSF" id="PIRSF036426">
    <property type="entry name" value="Sirohaem_synth"/>
    <property type="match status" value="1"/>
</dbReference>
<dbReference type="InterPro" id="IPR036291">
    <property type="entry name" value="NAD(P)-bd_dom_sf"/>
</dbReference>
<dbReference type="InterPro" id="IPR014776">
    <property type="entry name" value="4pyrrole_Mease_sub2"/>
</dbReference>
<comment type="pathway">
    <text evidence="1 14">Porphyrin-containing compound metabolism; siroheme biosynthesis; sirohydrochlorin from precorrin-2: step 1/1.</text>
</comment>
<keyword evidence="5 14" id="KW-0808">Transferase</keyword>
<comment type="catalytic activity">
    <reaction evidence="13 14">
        <text>precorrin-2 + NAD(+) = sirohydrochlorin + NADH + 2 H(+)</text>
        <dbReference type="Rhea" id="RHEA:15613"/>
        <dbReference type="ChEBI" id="CHEBI:15378"/>
        <dbReference type="ChEBI" id="CHEBI:57540"/>
        <dbReference type="ChEBI" id="CHEBI:57945"/>
        <dbReference type="ChEBI" id="CHEBI:58351"/>
        <dbReference type="ChEBI" id="CHEBI:58827"/>
        <dbReference type="EC" id="1.3.1.76"/>
    </reaction>
</comment>
<dbReference type="NCBIfam" id="TIGR01469">
    <property type="entry name" value="cobA_cysG_Cterm"/>
    <property type="match status" value="1"/>
</dbReference>
<evidence type="ECO:0000256" key="4">
    <source>
        <dbReference type="ARBA" id="ARBA00022603"/>
    </source>
</evidence>
<evidence type="ECO:0000313" key="19">
    <source>
        <dbReference type="Proteomes" id="UP001056834"/>
    </source>
</evidence>
<feature type="binding site" evidence="14">
    <location>
        <position position="416"/>
    </location>
    <ligand>
        <name>S-adenosyl-L-methionine</name>
        <dbReference type="ChEBI" id="CHEBI:59789"/>
    </ligand>
</feature>
<dbReference type="NCBIfam" id="NF007922">
    <property type="entry name" value="PRK10637.1"/>
    <property type="match status" value="1"/>
</dbReference>
<keyword evidence="3 14" id="KW-0169">Cobalamin biosynthesis</keyword>